<dbReference type="GO" id="GO:0009234">
    <property type="term" value="P:menaquinone biosynthetic process"/>
    <property type="evidence" value="ECO:0007669"/>
    <property type="project" value="UniProtKB-UniRule"/>
</dbReference>
<dbReference type="InterPro" id="IPR000873">
    <property type="entry name" value="AMP-dep_synth/lig_dom"/>
</dbReference>
<evidence type="ECO:0000313" key="10">
    <source>
        <dbReference type="Proteomes" id="UP000246800"/>
    </source>
</evidence>
<dbReference type="HAMAP" id="MF_00731">
    <property type="entry name" value="MenE"/>
    <property type="match status" value="1"/>
</dbReference>
<dbReference type="Gene3D" id="3.40.50.12780">
    <property type="entry name" value="N-terminal domain of ligase-like"/>
    <property type="match status" value="1"/>
</dbReference>
<name>A0A166R508_STAPS</name>
<dbReference type="InterPro" id="IPR010192">
    <property type="entry name" value="MenE"/>
</dbReference>
<evidence type="ECO:0000256" key="1">
    <source>
        <dbReference type="ARBA" id="ARBA00022428"/>
    </source>
</evidence>
<keyword evidence="2 5" id="KW-0436">Ligase</keyword>
<evidence type="ECO:0000259" key="7">
    <source>
        <dbReference type="Pfam" id="PF13193"/>
    </source>
</evidence>
<keyword evidence="3 5" id="KW-0547">Nucleotide-binding</keyword>
<keyword evidence="1 5" id="KW-0474">Menaquinone biosynthesis</keyword>
<evidence type="ECO:0000256" key="3">
    <source>
        <dbReference type="ARBA" id="ARBA00022741"/>
    </source>
</evidence>
<sequence>MEHWLVQQAKQHPNKIAIQTMNETITFQSLLDRAMLKGAQLKQLQRTRLGLYLDNSLEAAILIHGAWLYDIEIALINNRLTPFEIDRQMVSIDVDLIVSTATPQTFNTSTRVIQSDDLEMPSTDLNMAVDTFEFHPQKIASIMFTSGTTGPQKAVPQTFENHRMSAASCRESLGFAYDSKWLAVLPIYHISGLSILLRSVQYGFTVFLLEKFNTKTVVELFQTEGITHVSLVPITLMRLMEQGLDQPYHLEKVLLGGAKLDGQFIRQALDRQLPIYNSFGMTETCSQFLTADPTMLQRNPNTVGHASSDIALKVVSPDANGHGELYVKGGNVMQGYLYPENMNHVFDEEGYFKTGDIASVDEHGDVVIYDRRKDLIISGGENIYPYEIESVAKSHPFIADAMCTSITDSAWGQRPILYVVAKQWVSDMEAFLEARLAKYKLPVHIYFVRALPYTSTGKLQRRILNEG</sequence>
<organism evidence="9 10">
    <name type="scientific">Staphylococcus pseudintermedius</name>
    <dbReference type="NCBI Taxonomy" id="283734"/>
    <lineage>
        <taxon>Bacteria</taxon>
        <taxon>Bacillati</taxon>
        <taxon>Bacillota</taxon>
        <taxon>Bacilli</taxon>
        <taxon>Bacillales</taxon>
        <taxon>Staphylococcaceae</taxon>
        <taxon>Staphylococcus</taxon>
        <taxon>Staphylococcus intermedius group</taxon>
    </lineage>
</organism>
<evidence type="ECO:0000313" key="9">
    <source>
        <dbReference type="EMBL" id="PWZ73409.1"/>
    </source>
</evidence>
<comment type="catalytic activity">
    <reaction evidence="5">
        <text>2-succinylbenzoate + ATP + CoA = 2-succinylbenzoyl-CoA + AMP + diphosphate</text>
        <dbReference type="Rhea" id="RHEA:17009"/>
        <dbReference type="ChEBI" id="CHEBI:18325"/>
        <dbReference type="ChEBI" id="CHEBI:30616"/>
        <dbReference type="ChEBI" id="CHEBI:33019"/>
        <dbReference type="ChEBI" id="CHEBI:57287"/>
        <dbReference type="ChEBI" id="CHEBI:57364"/>
        <dbReference type="ChEBI" id="CHEBI:456215"/>
        <dbReference type="EC" id="6.2.1.26"/>
    </reaction>
</comment>
<dbReference type="eggNOG" id="COG0318">
    <property type="taxonomic scope" value="Bacteria"/>
</dbReference>
<dbReference type="UniPathway" id="UPA00079"/>
<dbReference type="PANTHER" id="PTHR24096">
    <property type="entry name" value="LONG-CHAIN-FATTY-ACID--COA LIGASE"/>
    <property type="match status" value="1"/>
</dbReference>
<evidence type="ECO:0000313" key="11">
    <source>
        <dbReference type="Proteomes" id="UP000600220"/>
    </source>
</evidence>
<dbReference type="GO" id="GO:0005524">
    <property type="term" value="F:ATP binding"/>
    <property type="evidence" value="ECO:0007669"/>
    <property type="project" value="UniProtKB-KW"/>
</dbReference>
<comment type="pathway">
    <text evidence="5">Quinol/quinone metabolism; menaquinone biosynthesis.</text>
</comment>
<dbReference type="AlphaFoldDB" id="A0A166R508"/>
<keyword evidence="4 5" id="KW-0067">ATP-binding</keyword>
<dbReference type="Gene3D" id="3.30.300.30">
    <property type="match status" value="1"/>
</dbReference>
<evidence type="ECO:0000259" key="6">
    <source>
        <dbReference type="Pfam" id="PF00501"/>
    </source>
</evidence>
<reference evidence="9 10" key="1">
    <citation type="journal article" date="2018" name="Vet. Microbiol.">
        <title>Clonal diversity and geographic distribution of methicillin-resistant Staphylococcus pseudintermedius from Australian animals: Discovery of novel sequence types.</title>
        <authorList>
            <person name="Worthing K.A."/>
            <person name="Abraham S."/>
            <person name="Coombs G.W."/>
            <person name="Pang S."/>
            <person name="Saputra S."/>
            <person name="Jordan D."/>
            <person name="Trott D.J."/>
            <person name="Norris J.M."/>
        </authorList>
    </citation>
    <scope>NUCLEOTIDE SEQUENCE [LARGE SCALE GENOMIC DNA]</scope>
    <source>
        <strain evidence="9 10">ST525 1</strain>
    </source>
</reference>
<comment type="caution">
    <text evidence="9">The sequence shown here is derived from an EMBL/GenBank/DDBJ whole genome shotgun (WGS) entry which is preliminary data.</text>
</comment>
<evidence type="ECO:0000256" key="2">
    <source>
        <dbReference type="ARBA" id="ARBA00022598"/>
    </source>
</evidence>
<dbReference type="GO" id="GO:0008756">
    <property type="term" value="F:o-succinylbenzoate-CoA ligase activity"/>
    <property type="evidence" value="ECO:0007669"/>
    <property type="project" value="UniProtKB-UniRule"/>
</dbReference>
<feature type="domain" description="AMP-binding enzyme C-terminal" evidence="7">
    <location>
        <begin position="387"/>
        <end position="458"/>
    </location>
</feature>
<dbReference type="InterPro" id="IPR025110">
    <property type="entry name" value="AMP-bd_C"/>
</dbReference>
<reference evidence="8 11" key="2">
    <citation type="submission" date="2018-11" db="EMBL/GenBank/DDBJ databases">
        <authorList>
            <consortium name="Veterinary Laboratory Investigation and Response Network"/>
        </authorList>
    </citation>
    <scope>NUCLEOTIDE SEQUENCE [LARGE SCALE GENOMIC DNA]</scope>
    <source>
        <strain evidence="8 11">SPSE-18-VL-LA-PA-Ryan-0021</strain>
    </source>
</reference>
<dbReference type="Pfam" id="PF00501">
    <property type="entry name" value="AMP-binding"/>
    <property type="match status" value="1"/>
</dbReference>
<comment type="pathway">
    <text evidence="5">Quinol/quinone metabolism; 1,4-dihydroxy-2-naphthoate biosynthesis; 1,4-dihydroxy-2-naphthoate from chorismate: step 5/7.</text>
</comment>
<dbReference type="EMBL" id="QEIT01000069">
    <property type="protein sequence ID" value="PWZ73409.1"/>
    <property type="molecule type" value="Genomic_DNA"/>
</dbReference>
<dbReference type="UniPathway" id="UPA01057">
    <property type="reaction ID" value="UER00166"/>
</dbReference>
<dbReference type="PANTHER" id="PTHR24096:SF149">
    <property type="entry name" value="AMP-BINDING DOMAIN-CONTAINING PROTEIN-RELATED"/>
    <property type="match status" value="1"/>
</dbReference>
<comment type="similarity">
    <text evidence="5">Belongs to the ATP-dependent AMP-binding enzyme family. MenE subfamily.</text>
</comment>
<dbReference type="SUPFAM" id="SSF56801">
    <property type="entry name" value="Acetyl-CoA synthetase-like"/>
    <property type="match status" value="1"/>
</dbReference>
<accession>A0A166R508</accession>
<dbReference type="InterPro" id="IPR045851">
    <property type="entry name" value="AMP-bd_C_sf"/>
</dbReference>
<proteinExistence type="inferred from homology"/>
<dbReference type="RefSeq" id="WP_014613578.1">
    <property type="nucleotide sequence ID" value="NZ_BAAFHP010000009.1"/>
</dbReference>
<protein>
    <recommendedName>
        <fullName evidence="5">2-succinylbenzoate--CoA ligase</fullName>
        <ecNumber evidence="5">6.2.1.26</ecNumber>
    </recommendedName>
    <alternativeName>
        <fullName evidence="5">o-succinylbenzoyl-CoA synthetase</fullName>
        <shortName evidence="5">OSB-CoA synthetase</shortName>
    </alternativeName>
</protein>
<evidence type="ECO:0000256" key="5">
    <source>
        <dbReference type="HAMAP-Rule" id="MF_00731"/>
    </source>
</evidence>
<dbReference type="InterPro" id="IPR042099">
    <property type="entry name" value="ANL_N_sf"/>
</dbReference>
<dbReference type="Pfam" id="PF13193">
    <property type="entry name" value="AMP-binding_C"/>
    <property type="match status" value="1"/>
</dbReference>
<comment type="function">
    <text evidence="5">Converts 2-succinylbenzoate (OSB) to 2-succinylbenzoyl-CoA (OSB-CoA).</text>
</comment>
<feature type="domain" description="AMP-dependent synthetase/ligase" evidence="6">
    <location>
        <begin position="7"/>
        <end position="337"/>
    </location>
</feature>
<gene>
    <name evidence="5 9" type="primary">menE</name>
    <name evidence="9" type="ORF">DD902_10760</name>
    <name evidence="8" type="ORF">EGV54_06870</name>
</gene>
<keyword evidence="11" id="KW-1185">Reference proteome</keyword>
<evidence type="ECO:0000313" key="8">
    <source>
        <dbReference type="EMBL" id="EGQ4384815.1"/>
    </source>
</evidence>
<evidence type="ECO:0000256" key="4">
    <source>
        <dbReference type="ARBA" id="ARBA00022840"/>
    </source>
</evidence>
<dbReference type="EC" id="6.2.1.26" evidence="5"/>
<dbReference type="EMBL" id="AAXKXX010000008">
    <property type="protein sequence ID" value="EGQ4384815.1"/>
    <property type="molecule type" value="Genomic_DNA"/>
</dbReference>
<dbReference type="Proteomes" id="UP000600220">
    <property type="component" value="Unassembled WGS sequence"/>
</dbReference>
<dbReference type="OMA" id="KGKWFKT"/>
<dbReference type="NCBIfam" id="TIGR01923">
    <property type="entry name" value="menE"/>
    <property type="match status" value="1"/>
</dbReference>
<dbReference type="Proteomes" id="UP000246800">
    <property type="component" value="Unassembled WGS sequence"/>
</dbReference>